<feature type="compositionally biased region" description="Acidic residues" evidence="1">
    <location>
        <begin position="457"/>
        <end position="468"/>
    </location>
</feature>
<feature type="compositionally biased region" description="Basic residues" evidence="1">
    <location>
        <begin position="1"/>
        <end position="11"/>
    </location>
</feature>
<gene>
    <name evidence="2" type="ORF">TWF694_008745</name>
</gene>
<feature type="compositionally biased region" description="Basic and acidic residues" evidence="1">
    <location>
        <begin position="120"/>
        <end position="130"/>
    </location>
</feature>
<feature type="compositionally biased region" description="Basic and acidic residues" evidence="1">
    <location>
        <begin position="284"/>
        <end position="297"/>
    </location>
</feature>
<feature type="compositionally biased region" description="Low complexity" evidence="1">
    <location>
        <begin position="365"/>
        <end position="383"/>
    </location>
</feature>
<accession>A0AAV9XDV5</accession>
<feature type="compositionally biased region" description="Acidic residues" evidence="1">
    <location>
        <begin position="333"/>
        <end position="348"/>
    </location>
</feature>
<feature type="region of interest" description="Disordered" evidence="1">
    <location>
        <begin position="457"/>
        <end position="477"/>
    </location>
</feature>
<feature type="region of interest" description="Disordered" evidence="1">
    <location>
        <begin position="664"/>
        <end position="697"/>
    </location>
</feature>
<organism evidence="2 3">
    <name type="scientific">Orbilia ellipsospora</name>
    <dbReference type="NCBI Taxonomy" id="2528407"/>
    <lineage>
        <taxon>Eukaryota</taxon>
        <taxon>Fungi</taxon>
        <taxon>Dikarya</taxon>
        <taxon>Ascomycota</taxon>
        <taxon>Pezizomycotina</taxon>
        <taxon>Orbiliomycetes</taxon>
        <taxon>Orbiliales</taxon>
        <taxon>Orbiliaceae</taxon>
        <taxon>Orbilia</taxon>
    </lineage>
</organism>
<evidence type="ECO:0000256" key="1">
    <source>
        <dbReference type="SAM" id="MobiDB-lite"/>
    </source>
</evidence>
<proteinExistence type="predicted"/>
<feature type="region of interest" description="Disordered" evidence="1">
    <location>
        <begin position="725"/>
        <end position="776"/>
    </location>
</feature>
<evidence type="ECO:0000313" key="3">
    <source>
        <dbReference type="Proteomes" id="UP001365542"/>
    </source>
</evidence>
<feature type="compositionally biased region" description="Basic and acidic residues" evidence="1">
    <location>
        <begin position="161"/>
        <end position="185"/>
    </location>
</feature>
<dbReference type="AlphaFoldDB" id="A0AAV9XDV5"/>
<feature type="region of interest" description="Disordered" evidence="1">
    <location>
        <begin position="1"/>
        <end position="52"/>
    </location>
</feature>
<comment type="caution">
    <text evidence="2">The sequence shown here is derived from an EMBL/GenBank/DDBJ whole genome shotgun (WGS) entry which is preliminary data.</text>
</comment>
<sequence length="818" mass="89440">MDKSSSKRHSGAAKPTPNKPARPQSSPEKTASKSKKLKSKSVADDKSAADPVRLHIAPLTAESAKTIISPNHLSTASFHTIDTFPERSYGFITMPRVEAEKLRRKYNGTVFRGVKMSVEEARPAKKKVESDESSEGSSKKSSGKKEKLGRQDGVLPGFEIPDGRQVKRGWTKDASQKGGKSKDKPSAGASECLFKTILPPVIASEAKTLGLTEDRSSKKTKKRTVKNQVVIKEFKNSTKFPSFLKMSSLPTDSTDRSANYVEGLGWVNEAGDVIEGAPAKRRRTDPEEIMSKEKGKNEGQSPSDSSEDGNMEDVSQNADSSDESNESSSSSSESEDDPNEGSEDESVENENTSSESALVRESSEADSSSEASSSDSSVSSTSDDNSESEAEPEPESEADSEKELEGLPSSTPVPSRELPIKKTSSNFENLTNIFKPKLSVDVEATSQFKFFGTDFDDEEANEAEENRDDGEPISSFNDSISYTPFTPQHERYRSGAPTPDTAIAPRFKDLLPLPRDFDISIERDYFPTLNKSNTGLSSQKTPNGIKLLFPHTYSDRLHNISIWSSINLPKILTTGQLPEKSQPPEQATDGAVEVKDMTKVEKRVEDHIFPPPKPSFTPQRNDITNEELHKPKTGAGSSIVGWAGKKKTFNDEDEDFDMVDATSLAPPKAKTGAGSGVTGWAGKKKTFDDDGDDDITMPQVAPAETMKAKTGAGSGVTGWAGTKKTFADDDDDDNIGDLVNDTLEPTPSRKVAKASKTKVEKESEDEASEGPLSVTQAWEKVFYENRGEWNRQWKRKKREVAKAKRKREKVKRGLTMVS</sequence>
<dbReference type="EMBL" id="JAVHJO010000005">
    <property type="protein sequence ID" value="KAK6539910.1"/>
    <property type="molecule type" value="Genomic_DNA"/>
</dbReference>
<dbReference type="Proteomes" id="UP001365542">
    <property type="component" value="Unassembled WGS sequence"/>
</dbReference>
<name>A0AAV9XDV5_9PEZI</name>
<feature type="region of interest" description="Disordered" evidence="1">
    <location>
        <begin position="205"/>
        <end position="226"/>
    </location>
</feature>
<feature type="region of interest" description="Disordered" evidence="1">
    <location>
        <begin position="263"/>
        <end position="427"/>
    </location>
</feature>
<feature type="region of interest" description="Disordered" evidence="1">
    <location>
        <begin position="120"/>
        <end position="191"/>
    </location>
</feature>
<evidence type="ECO:0000313" key="2">
    <source>
        <dbReference type="EMBL" id="KAK6539910.1"/>
    </source>
</evidence>
<reference evidence="2 3" key="1">
    <citation type="submission" date="2019-10" db="EMBL/GenBank/DDBJ databases">
        <authorList>
            <person name="Palmer J.M."/>
        </authorList>
    </citation>
    <scope>NUCLEOTIDE SEQUENCE [LARGE SCALE GENOMIC DNA]</scope>
    <source>
        <strain evidence="2 3">TWF694</strain>
    </source>
</reference>
<protein>
    <submittedName>
        <fullName evidence="2">Uncharacterized protein</fullName>
    </submittedName>
</protein>
<feature type="compositionally biased region" description="Acidic residues" evidence="1">
    <location>
        <begin position="384"/>
        <end position="398"/>
    </location>
</feature>
<keyword evidence="3" id="KW-1185">Reference proteome</keyword>